<dbReference type="SUPFAM" id="SSF49313">
    <property type="entry name" value="Cadherin-like"/>
    <property type="match status" value="2"/>
</dbReference>
<dbReference type="SUPFAM" id="SSF69318">
    <property type="entry name" value="Integrin alpha N-terminal domain"/>
    <property type="match status" value="1"/>
</dbReference>
<feature type="compositionally biased region" description="Low complexity" evidence="2">
    <location>
        <begin position="1135"/>
        <end position="1150"/>
    </location>
</feature>
<dbReference type="Pfam" id="PF19077">
    <property type="entry name" value="Big_13"/>
    <property type="match status" value="1"/>
</dbReference>
<proteinExistence type="predicted"/>
<dbReference type="InterPro" id="IPR015919">
    <property type="entry name" value="Cadherin-like_sf"/>
</dbReference>
<dbReference type="Proteomes" id="UP001501321">
    <property type="component" value="Unassembled WGS sequence"/>
</dbReference>
<dbReference type="InterPro" id="IPR032812">
    <property type="entry name" value="SbsA_Ig"/>
</dbReference>
<name>A0ABP8QIZ4_9GAMM</name>
<dbReference type="InterPro" id="IPR025592">
    <property type="entry name" value="DUF4347"/>
</dbReference>
<gene>
    <name evidence="4" type="ORF">GCM10023095_30610</name>
</gene>
<dbReference type="RefSeq" id="WP_345014694.1">
    <property type="nucleotide sequence ID" value="NZ_BAABFC010000028.1"/>
</dbReference>
<evidence type="ECO:0000313" key="4">
    <source>
        <dbReference type="EMBL" id="GAA4503806.1"/>
    </source>
</evidence>
<dbReference type="Pfam" id="PF13205">
    <property type="entry name" value="Big_5"/>
    <property type="match status" value="1"/>
</dbReference>
<dbReference type="Pfam" id="PF01345">
    <property type="entry name" value="DUF11"/>
    <property type="match status" value="1"/>
</dbReference>
<sequence length="3007" mass="301808">MSRAWLWLGLLVAFTGSAKELVLVDAELAGQIPTAPGMELRRLHGLDDLPGALAGERWSRVSLISHGQPGALQLGTERLDQAFLAAHPDFLTAWRHQLTADAQLELWGCAVAKEQGHQLVDSLSTAIGHPVLASTDATGPADLGGNLTLEYGQGRTPDSAPVAQLQQLLTLSSSDSQNFESIADGTLYDSPATIGSFTFYSNSTGMSAGQKMQVASYFTHVDNVGLYVASSTVGDVTQVRIVGASTFKLSSIWLGAGAGDGDIILHAYLNDAEIGTGRSVSLSDSSIDTSSFSEFENINELRITGTDLDLLVDNIMVDAPVVPDSDGSLTAGGGSEPTSIATTAGATAALDFTLADGGTSDGLAMTVSQVQVHVSGTSTTTERSNVVWTLSGPDISGSVTGSYNSGVVTFSGLAISIADGGSETYTVNANLGHSGLTEGHTFILSLDGDTDLTLGSTSTQMASTTAVTNGAGFTTSVTASQLAFTTQPAGSISGSALTTQPVVAAQDSYGNTDLDFTSNVSLSEASAGSLSGTSTVAASSGVASFSGLAYTASADQEAFTLTAAASGLTGATANSITADVVATKLLFTTQPAPTSLSSGSTTYFSTVPVVRAVDANNTVDTGYSTSLLLSVTDTSGAVVPGTVNSLTGTGDGDGSGTTVTLTPTSGSATFTALALNYTNAGVSDSLALRATSGSLSAALSSTLTSVALPTVTDANISLAGASGTGGAYKIGDTVTVTWNNTSSGDNNSGITGVTVDFSQFGGGTSVTASNSSETWTATYTLTAGSLDATSRNVSVSATNANGTSTTADSSNATVDNQAPTVSDAQISLAGASGTGGTFKIGDTVTVTWNNTSGGDNNGDISSVKVDFSAFGGGSAVTASNSSGIWTATYTLTAGNLDISNANVSVTATDDAGNSTTTADTSNATLDNQAPTVTDAHISIAGASGSGGTFKVGDTVTATWDDTAGGDNNSDTLASVTVDFSAFGGGSSVAASNSSGSWTASYTLVAGSLDATNRNVSVTATDNAGNGTTVSDTSNAGVDNQAPTVTDANIGLSGASGTGGAFKIGDTVTATWNNTGSGDNNGDISSVAVDFSAFGGGSSVAASNSGDTWTATYTLTAGSLEGSNLNLTLTATDDAGNSTTTADTSNATVDNLAPAAPSTPGLDTSSDSGSQGDGITNDTTPTLTGTGEANASLVVLDGATQVGNTTVDGGGSWSLTTSALSEGSHSLTAQQTDGAGNTSSASAALSLTLDATAPSGYSLTLDQTAINAANQGATSVTLSGAEVGSQYQLTVSSSGGGSPVTSSGTITTASQQLTGLNVSGLADGTLTYSLTLTDDAANAGSAATDTAVKDGTAPTGYSAGFVASYVNLANQTSQSVTLSGGQSGDSYQLTIGDGTNSVSRSGTLAGSSLTLTALDLSSLAEGSLNLSLVLTDSAGNAGTAATASITKDTVAPTLQSSTPAANATDVALSTSISLTFSEDMATGSGTDDHLSLTASDSSLLFDGAANGGAVTVSGATVGFTPSQELVPTLVHSLAVGSEALTDLAGNPFAGTSLSFTAMSAAPVAVNDSFNLTEDVPAQLAVLSNDTLVRGSFNNASLVVISQAQHGSLTLNTATGILTYSPVADYNGSDSFSYQVQDSYGTVSNSATVSLTLAAVNDAPRAQDDSASLQAGDSLTLDVLANDGEVDTGDSLDTDSLVLVSQPARGSASVQNGQIHYQAAADYTGVVTITYQVADSSQGALSNEATLTLTILAANAPVANVDSASLDEDNSLDIDVLANDSGNSLDADSLVVVQAPQHGSASPVNGQLRYVPTTNYVGSDSLSYRVNDATGQTSNVATVSLTINPVNDAPVAVADTSVLTGVGVMDINVKGNDSDVDNDNADLTIVLVSQPAQGTATVVNGLVRYTPVSTISSDDSFSYRLVDPSGASSAPASVSIVLSLPNQAPLAVDDSVSTSQNQAVTIAVLANDSDSDGNLDSGSLSLVSAPSHGTVSLAGGQITYTPATDYHGDDSFSYQVADDAGAQSNSATVSVRVLLVNQAPVAVDDSLQVIAGQTSTLQVLANDSDSDGSLVSVELRQLPAHGSAAVQADGSISYTAASDYQGSDSFSYVAVDDQGGQSDEATVTLTVQPANTAPQIGGTPSGSVQQGANYRFAPSASDSDGDSLTFSIQNLPAWASFDPATGVLSGVPGNDAVGTSSNIVISVSDGAASRSLPAFSITVVNVNDAPLAQADSYSLAEAGQLTTSASNGLLANDSDPDGDALSAQLLTSPAHASTFSLNSDGSFSYQHDGSEASSDSFSYQISDAQGGVASGTVSLVIRPVNDAPIFTSTAPTAAVAGATFSYQVVVDDPDSAVTLSLVESPSWLSLEDNLLTGTVPADASGDVTVALEASDGSQTASQRFALTLTEPQQSLVALAGGWQGLPAKVGKPLALVLTAQLQAGPALSDAVLELSLQGADMTTMSGCTLNEGVQRCPVSLAVSGQQQFTLPINTQNQGDQTVVARVLDSDGNLLSELTTDVTLATEALSQGDRAAIVAKATALAIIHDQDQPLLVVGTAEGEGLSLYRFSGNSLVAEASLDNLGHTRALATLDWNQDGLEDLVVINSSGDASALYLNQGDLHFSALQTLPFGRKIKVAELDGDSYPDLLIGGQGLYLLRGNQGGSQAGLEVVQTPFTVSEFALWPDGRALITDGSQLSLIALDTVADQSTLAATRLTRSATADDSLTVGSIRTLQVADLDGDGQTEAVASYGLDDDGQGGGVSVLTEASDGSLSTLTHIGDAAVNDLLVADFDGDADLDLLAQHDNGSWQLLTNQGTASSFIASNQTLFHPDSLGLVGDFNGDGLADILLTDVGDGALTIYNGITSLLLGPSADLALSSHLSRTSSVYQTHYQLTVHNQGQTDVDQVRLTIQLPASLTVAQWPETCIESQVGWQCDLGSLASGDQVVLSLALDNASLAKASVSARVDGSASDPDTSNNSTTTTWNRSGGGALSWPWLLLLPLAWSRRKARRAA</sequence>
<keyword evidence="5" id="KW-1185">Reference proteome</keyword>
<feature type="domain" description="Dystroglycan-type cadherin-like" evidence="3">
    <location>
        <begin position="2322"/>
        <end position="2409"/>
    </location>
</feature>
<dbReference type="InterPro" id="IPR020008">
    <property type="entry name" value="GlyGly_CTERM"/>
</dbReference>
<feature type="region of interest" description="Disordered" evidence="2">
    <location>
        <begin position="1135"/>
        <end position="1185"/>
    </location>
</feature>
<feature type="domain" description="Dystroglycan-type cadherin-like" evidence="3">
    <location>
        <begin position="2132"/>
        <end position="2224"/>
    </location>
</feature>
<dbReference type="InterPro" id="IPR013517">
    <property type="entry name" value="FG-GAP"/>
</dbReference>
<dbReference type="NCBIfam" id="NF012211">
    <property type="entry name" value="tand_rpt_95"/>
    <property type="match status" value="7"/>
</dbReference>
<dbReference type="NCBIfam" id="TIGR03501">
    <property type="entry name" value="GlyGly_CTERM"/>
    <property type="match status" value="1"/>
</dbReference>
<feature type="region of interest" description="Disordered" evidence="2">
    <location>
        <begin position="1019"/>
        <end position="1038"/>
    </location>
</feature>
<dbReference type="Pfam" id="PF14252">
    <property type="entry name" value="DUF4347"/>
    <property type="match status" value="1"/>
</dbReference>
<evidence type="ECO:0000259" key="3">
    <source>
        <dbReference type="SMART" id="SM00736"/>
    </source>
</evidence>
<evidence type="ECO:0000256" key="2">
    <source>
        <dbReference type="SAM" id="MobiDB-lite"/>
    </source>
</evidence>
<organism evidence="4 5">
    <name type="scientific">Pseudaeromonas paramecii</name>
    <dbReference type="NCBI Taxonomy" id="2138166"/>
    <lineage>
        <taxon>Bacteria</taxon>
        <taxon>Pseudomonadati</taxon>
        <taxon>Pseudomonadota</taxon>
        <taxon>Gammaproteobacteria</taxon>
        <taxon>Aeromonadales</taxon>
        <taxon>Aeromonadaceae</taxon>
        <taxon>Pseudaeromonas</taxon>
    </lineage>
</organism>
<evidence type="ECO:0000256" key="1">
    <source>
        <dbReference type="ARBA" id="ARBA00022729"/>
    </source>
</evidence>
<evidence type="ECO:0000313" key="5">
    <source>
        <dbReference type="Proteomes" id="UP001501321"/>
    </source>
</evidence>
<dbReference type="InterPro" id="IPR028994">
    <property type="entry name" value="Integrin_alpha_N"/>
</dbReference>
<dbReference type="PANTHER" id="PTHR34720">
    <property type="entry name" value="MICROCYSTIN DEPENDENT PROTEIN"/>
    <property type="match status" value="1"/>
</dbReference>
<dbReference type="Gene3D" id="2.60.40.2810">
    <property type="match status" value="4"/>
</dbReference>
<dbReference type="InterPro" id="IPR044016">
    <property type="entry name" value="Big_13"/>
</dbReference>
<dbReference type="Gene3D" id="2.60.40.3440">
    <property type="match status" value="3"/>
</dbReference>
<dbReference type="PANTHER" id="PTHR34720:SF9">
    <property type="entry name" value="BLR4714 PROTEIN"/>
    <property type="match status" value="1"/>
</dbReference>
<keyword evidence="1" id="KW-0732">Signal</keyword>
<feature type="region of interest" description="Disordered" evidence="2">
    <location>
        <begin position="2957"/>
        <end position="2979"/>
    </location>
</feature>
<dbReference type="InterPro" id="IPR013783">
    <property type="entry name" value="Ig-like_fold"/>
</dbReference>
<dbReference type="Gene3D" id="2.60.40.10">
    <property type="entry name" value="Immunoglobulins"/>
    <property type="match status" value="4"/>
</dbReference>
<protein>
    <recommendedName>
        <fullName evidence="3">Dystroglycan-type cadherin-like domain-containing protein</fullName>
    </recommendedName>
</protein>
<reference evidence="5" key="1">
    <citation type="journal article" date="2019" name="Int. J. Syst. Evol. Microbiol.">
        <title>The Global Catalogue of Microorganisms (GCM) 10K type strain sequencing project: providing services to taxonomists for standard genome sequencing and annotation.</title>
        <authorList>
            <consortium name="The Broad Institute Genomics Platform"/>
            <consortium name="The Broad Institute Genome Sequencing Center for Infectious Disease"/>
            <person name="Wu L."/>
            <person name="Ma J."/>
        </authorList>
    </citation>
    <scope>NUCLEOTIDE SEQUENCE [LARGE SCALE GENOMIC DNA]</scope>
    <source>
        <strain evidence="5">JCM 32226</strain>
    </source>
</reference>
<dbReference type="InterPro" id="IPR006644">
    <property type="entry name" value="Cadg"/>
</dbReference>
<dbReference type="SMART" id="SM00736">
    <property type="entry name" value="CADG"/>
    <property type="match status" value="2"/>
</dbReference>
<accession>A0ABP8QIZ4</accession>
<dbReference type="EMBL" id="BAABFC010000028">
    <property type="protein sequence ID" value="GAA4503806.1"/>
    <property type="molecule type" value="Genomic_DNA"/>
</dbReference>
<feature type="compositionally biased region" description="Low complexity" evidence="2">
    <location>
        <begin position="1160"/>
        <end position="1185"/>
    </location>
</feature>
<feature type="compositionally biased region" description="Low complexity" evidence="2">
    <location>
        <begin position="2969"/>
        <end position="2979"/>
    </location>
</feature>
<dbReference type="Pfam" id="PF17963">
    <property type="entry name" value="Big_9"/>
    <property type="match status" value="7"/>
</dbReference>
<dbReference type="Pfam" id="PF13517">
    <property type="entry name" value="FG-GAP_3"/>
    <property type="match status" value="1"/>
</dbReference>
<comment type="caution">
    <text evidence="4">The sequence shown here is derived from an EMBL/GenBank/DDBJ whole genome shotgun (WGS) entry which is preliminary data.</text>
</comment>
<dbReference type="InterPro" id="IPR001434">
    <property type="entry name" value="OmcB-like_DUF11"/>
</dbReference>